<dbReference type="SUPFAM" id="SSF81606">
    <property type="entry name" value="PP2C-like"/>
    <property type="match status" value="1"/>
</dbReference>
<evidence type="ECO:0000256" key="8">
    <source>
        <dbReference type="ARBA" id="ARBA00023211"/>
    </source>
</evidence>
<dbReference type="CDD" id="cd00143">
    <property type="entry name" value="PP2Cc"/>
    <property type="match status" value="1"/>
</dbReference>
<comment type="similarity">
    <text evidence="9">Belongs to the PP2C family.</text>
</comment>
<dbReference type="EC" id="3.1.3.16" evidence="3"/>
<keyword evidence="13" id="KW-1185">Reference proteome</keyword>
<sequence>MKKCVGRSNLGVTFGEATEQGLRKTMEDTCGIYPEFMTLSCIEVGGCTAPLCRYASVKSPVHYFGVFDGHGGSQASSHCANVLHIKLAEEWEKEVGIDDWCRRWEVALCRVFETVDDGLIDRALASVGSTASAVILSACQIIAANCGDSSVVLCRGKQAIPLTVDHKATDTPSVPEEQILHPSPLARETDNSSSIPSLNLSLNSEFEPMEAVAPPQETVKEPEESASGPNEFTESAFGSNGYTQQMMHAFYPGAYMPVPYAYWPPNAASREEEEDKEAENCHHQILKPIPILPKEPVNVDELVGMSHLSIVETAERRYREPSPLSLKLLGEPSRQSAFHANAPLNRSPFNCGAHGPWSRASSSSSSVDLQPVSSLHSLVTILHSLQIAADPRVVMVDVEFLERERNEFLRTETSIAYENES</sequence>
<evidence type="ECO:0000313" key="13">
    <source>
        <dbReference type="Proteomes" id="UP001168877"/>
    </source>
</evidence>
<feature type="domain" description="PPM-type phosphatase" evidence="11">
    <location>
        <begin position="13"/>
        <end position="421"/>
    </location>
</feature>
<organism evidence="12 13">
    <name type="scientific">Acer saccharum</name>
    <name type="common">Sugar maple</name>
    <dbReference type="NCBI Taxonomy" id="4024"/>
    <lineage>
        <taxon>Eukaryota</taxon>
        <taxon>Viridiplantae</taxon>
        <taxon>Streptophyta</taxon>
        <taxon>Embryophyta</taxon>
        <taxon>Tracheophyta</taxon>
        <taxon>Spermatophyta</taxon>
        <taxon>Magnoliopsida</taxon>
        <taxon>eudicotyledons</taxon>
        <taxon>Gunneridae</taxon>
        <taxon>Pentapetalae</taxon>
        <taxon>rosids</taxon>
        <taxon>malvids</taxon>
        <taxon>Sapindales</taxon>
        <taxon>Sapindaceae</taxon>
        <taxon>Hippocastanoideae</taxon>
        <taxon>Acereae</taxon>
        <taxon>Acer</taxon>
    </lineage>
</organism>
<dbReference type="InterPro" id="IPR001932">
    <property type="entry name" value="PPM-type_phosphatase-like_dom"/>
</dbReference>
<comment type="cofactor">
    <cofactor evidence="1">
        <name>Mn(2+)</name>
        <dbReference type="ChEBI" id="CHEBI:29035"/>
    </cofactor>
</comment>
<dbReference type="GO" id="GO:0046872">
    <property type="term" value="F:metal ion binding"/>
    <property type="evidence" value="ECO:0007669"/>
    <property type="project" value="UniProtKB-KW"/>
</dbReference>
<evidence type="ECO:0000256" key="1">
    <source>
        <dbReference type="ARBA" id="ARBA00001936"/>
    </source>
</evidence>
<evidence type="ECO:0000256" key="2">
    <source>
        <dbReference type="ARBA" id="ARBA00001946"/>
    </source>
</evidence>
<dbReference type="PROSITE" id="PS01032">
    <property type="entry name" value="PPM_1"/>
    <property type="match status" value="1"/>
</dbReference>
<dbReference type="SMART" id="SM00332">
    <property type="entry name" value="PP2Cc"/>
    <property type="match status" value="1"/>
</dbReference>
<dbReference type="Pfam" id="PF00481">
    <property type="entry name" value="PP2C"/>
    <property type="match status" value="1"/>
</dbReference>
<evidence type="ECO:0000256" key="10">
    <source>
        <dbReference type="SAM" id="MobiDB-lite"/>
    </source>
</evidence>
<name>A0AA39VZH9_ACESA</name>
<comment type="caution">
    <text evidence="12">The sequence shown here is derived from an EMBL/GenBank/DDBJ whole genome shotgun (WGS) entry which is preliminary data.</text>
</comment>
<evidence type="ECO:0000256" key="6">
    <source>
        <dbReference type="ARBA" id="ARBA00022842"/>
    </source>
</evidence>
<feature type="compositionally biased region" description="Low complexity" evidence="10">
    <location>
        <begin position="191"/>
        <end position="204"/>
    </location>
</feature>
<feature type="compositionally biased region" description="Polar residues" evidence="10">
    <location>
        <begin position="227"/>
        <end position="238"/>
    </location>
</feature>
<evidence type="ECO:0000256" key="4">
    <source>
        <dbReference type="ARBA" id="ARBA00022723"/>
    </source>
</evidence>
<protein>
    <recommendedName>
        <fullName evidence="3">protein-serine/threonine phosphatase</fullName>
        <ecNumber evidence="3">3.1.3.16</ecNumber>
    </recommendedName>
</protein>
<dbReference type="GO" id="GO:0004722">
    <property type="term" value="F:protein serine/threonine phosphatase activity"/>
    <property type="evidence" value="ECO:0007669"/>
    <property type="project" value="UniProtKB-EC"/>
</dbReference>
<evidence type="ECO:0000259" key="11">
    <source>
        <dbReference type="PROSITE" id="PS51746"/>
    </source>
</evidence>
<dbReference type="Gene3D" id="3.60.40.10">
    <property type="entry name" value="PPM-type phosphatase domain"/>
    <property type="match status" value="1"/>
</dbReference>
<dbReference type="InterPro" id="IPR015655">
    <property type="entry name" value="PP2C"/>
</dbReference>
<evidence type="ECO:0000256" key="7">
    <source>
        <dbReference type="ARBA" id="ARBA00022912"/>
    </source>
</evidence>
<comment type="cofactor">
    <cofactor evidence="2">
        <name>Mg(2+)</name>
        <dbReference type="ChEBI" id="CHEBI:18420"/>
    </cofactor>
</comment>
<keyword evidence="4" id="KW-0479">Metal-binding</keyword>
<dbReference type="Proteomes" id="UP001168877">
    <property type="component" value="Unassembled WGS sequence"/>
</dbReference>
<accession>A0AA39VZH9</accession>
<reference evidence="12" key="1">
    <citation type="journal article" date="2022" name="Plant J.">
        <title>Strategies of tolerance reflected in two North American maple genomes.</title>
        <authorList>
            <person name="McEvoy S.L."/>
            <person name="Sezen U.U."/>
            <person name="Trouern-Trend A."/>
            <person name="McMahon S.M."/>
            <person name="Schaberg P.G."/>
            <person name="Yang J."/>
            <person name="Wegrzyn J.L."/>
            <person name="Swenson N.G."/>
        </authorList>
    </citation>
    <scope>NUCLEOTIDE SEQUENCE</scope>
    <source>
        <strain evidence="12">NS2018</strain>
    </source>
</reference>
<reference evidence="12" key="2">
    <citation type="submission" date="2023-06" db="EMBL/GenBank/DDBJ databases">
        <authorList>
            <person name="Swenson N.G."/>
            <person name="Wegrzyn J.L."/>
            <person name="Mcevoy S.L."/>
        </authorList>
    </citation>
    <scope>NUCLEOTIDE SEQUENCE</scope>
    <source>
        <strain evidence="12">NS2018</strain>
        <tissue evidence="12">Leaf</tissue>
    </source>
</reference>
<keyword evidence="5 9" id="KW-0378">Hydrolase</keyword>
<gene>
    <name evidence="12" type="ORF">LWI29_032688</name>
</gene>
<keyword evidence="8" id="KW-0464">Manganese</keyword>
<dbReference type="EMBL" id="JAUESC010000004">
    <property type="protein sequence ID" value="KAK0598225.1"/>
    <property type="molecule type" value="Genomic_DNA"/>
</dbReference>
<evidence type="ECO:0000256" key="3">
    <source>
        <dbReference type="ARBA" id="ARBA00013081"/>
    </source>
</evidence>
<dbReference type="PROSITE" id="PS51746">
    <property type="entry name" value="PPM_2"/>
    <property type="match status" value="1"/>
</dbReference>
<dbReference type="PANTHER" id="PTHR47992">
    <property type="entry name" value="PROTEIN PHOSPHATASE"/>
    <property type="match status" value="1"/>
</dbReference>
<feature type="region of interest" description="Disordered" evidence="10">
    <location>
        <begin position="167"/>
        <end position="238"/>
    </location>
</feature>
<dbReference type="AlphaFoldDB" id="A0AA39VZH9"/>
<dbReference type="InterPro" id="IPR036457">
    <property type="entry name" value="PPM-type-like_dom_sf"/>
</dbReference>
<evidence type="ECO:0000313" key="12">
    <source>
        <dbReference type="EMBL" id="KAK0598225.1"/>
    </source>
</evidence>
<keyword evidence="7 9" id="KW-0904">Protein phosphatase</keyword>
<keyword evidence="6" id="KW-0460">Magnesium</keyword>
<evidence type="ECO:0000256" key="5">
    <source>
        <dbReference type="ARBA" id="ARBA00022801"/>
    </source>
</evidence>
<evidence type="ECO:0000256" key="9">
    <source>
        <dbReference type="RuleBase" id="RU003465"/>
    </source>
</evidence>
<proteinExistence type="inferred from homology"/>
<dbReference type="InterPro" id="IPR000222">
    <property type="entry name" value="PP2C_BS"/>
</dbReference>